<evidence type="ECO:0000256" key="4">
    <source>
        <dbReference type="PROSITE-ProRule" id="PRU00024"/>
    </source>
</evidence>
<dbReference type="InterPro" id="IPR027370">
    <property type="entry name" value="Znf-RING_euk"/>
</dbReference>
<reference evidence="8" key="1">
    <citation type="journal article" date="2021" name="Genome Biol. Evol.">
        <title>A High-Quality Reference Genome for a Parasitic Bivalve with Doubly Uniparental Inheritance (Bivalvia: Unionida).</title>
        <authorList>
            <person name="Smith C.H."/>
        </authorList>
    </citation>
    <scope>NUCLEOTIDE SEQUENCE</scope>
    <source>
        <strain evidence="8">CHS0354</strain>
    </source>
</reference>
<evidence type="ECO:0000259" key="7">
    <source>
        <dbReference type="PROSITE" id="PS50119"/>
    </source>
</evidence>
<dbReference type="InterPro" id="IPR017907">
    <property type="entry name" value="Znf_RING_CS"/>
</dbReference>
<dbReference type="SUPFAM" id="SSF57845">
    <property type="entry name" value="B-box zinc-binding domain"/>
    <property type="match status" value="1"/>
</dbReference>
<dbReference type="PANTHER" id="PTHR25462">
    <property type="entry name" value="BONUS, ISOFORM C-RELATED"/>
    <property type="match status" value="1"/>
</dbReference>
<dbReference type="PROSITE" id="PS50089">
    <property type="entry name" value="ZF_RING_2"/>
    <property type="match status" value="1"/>
</dbReference>
<evidence type="ECO:0000313" key="9">
    <source>
        <dbReference type="Proteomes" id="UP001195483"/>
    </source>
</evidence>
<dbReference type="PROSITE" id="PS50119">
    <property type="entry name" value="ZF_BBOX"/>
    <property type="match status" value="1"/>
</dbReference>
<feature type="coiled-coil region" evidence="5">
    <location>
        <begin position="130"/>
        <end position="229"/>
    </location>
</feature>
<evidence type="ECO:0000256" key="5">
    <source>
        <dbReference type="SAM" id="Coils"/>
    </source>
</evidence>
<dbReference type="PROSITE" id="PS00518">
    <property type="entry name" value="ZF_RING_1"/>
    <property type="match status" value="1"/>
</dbReference>
<accession>A0AAE0VP78</accession>
<dbReference type="EMBL" id="JAEAOA010001429">
    <property type="protein sequence ID" value="KAK3584087.1"/>
    <property type="molecule type" value="Genomic_DNA"/>
</dbReference>
<organism evidence="8 9">
    <name type="scientific">Potamilus streckersoni</name>
    <dbReference type="NCBI Taxonomy" id="2493646"/>
    <lineage>
        <taxon>Eukaryota</taxon>
        <taxon>Metazoa</taxon>
        <taxon>Spiralia</taxon>
        <taxon>Lophotrochozoa</taxon>
        <taxon>Mollusca</taxon>
        <taxon>Bivalvia</taxon>
        <taxon>Autobranchia</taxon>
        <taxon>Heteroconchia</taxon>
        <taxon>Palaeoheterodonta</taxon>
        <taxon>Unionida</taxon>
        <taxon>Unionoidea</taxon>
        <taxon>Unionidae</taxon>
        <taxon>Ambleminae</taxon>
        <taxon>Lampsilini</taxon>
        <taxon>Potamilus</taxon>
    </lineage>
</organism>
<dbReference type="SMART" id="SM00336">
    <property type="entry name" value="BBOX"/>
    <property type="match status" value="1"/>
</dbReference>
<dbReference type="InterPro" id="IPR000315">
    <property type="entry name" value="Znf_B-box"/>
</dbReference>
<dbReference type="Pfam" id="PF00643">
    <property type="entry name" value="zf-B_box"/>
    <property type="match status" value="1"/>
</dbReference>
<dbReference type="InterPro" id="IPR013083">
    <property type="entry name" value="Znf_RING/FYVE/PHD"/>
</dbReference>
<comment type="caution">
    <text evidence="8">The sequence shown here is derived from an EMBL/GenBank/DDBJ whole genome shotgun (WGS) entry which is preliminary data.</text>
</comment>
<keyword evidence="2 4" id="KW-0863">Zinc-finger</keyword>
<gene>
    <name evidence="8" type="ORF">CHS0354_024196</name>
</gene>
<proteinExistence type="predicted"/>
<dbReference type="GO" id="GO:0008270">
    <property type="term" value="F:zinc ion binding"/>
    <property type="evidence" value="ECO:0007669"/>
    <property type="project" value="UniProtKB-KW"/>
</dbReference>
<sequence>MDFDEDAALCPVCCLVYDDPRSLPCGHSFCLKCISQVANNRNQVSCPSCRKVVYLQYQGAYGLPKNYGLIHIIEGQIKMWSKFCRDHKKSLDLFCEQCDVVICSKCLLSSHSGHKIVDIEDILSDRKGRLTELLESAKQWQAQIENKTDEIRSSQQLFQKTAETIKTEIDDKFRSWSDDLEKRRQTLQRIVDNKTEQSMKVYDNHLTVLHNANTEVNKLQTEISTTLSKDTASIVQLSGTVEESHNTVGKNTINVMETPLAPRPNLEICVSAPWIEEAIQNIKLFQTRQGQTTSVACGISKILEENKSLRKFAAERQEELKLYKSLTSLTMHRENKISDQLQEEMRNNNKLTEELENEKRSHKMKYTELKKLIDEQKQINIMACEEQFENLKRHLDDREDCLLSRNQGAADQDTKYICGDHHQRMRANNLK</sequence>
<dbReference type="InterPro" id="IPR001841">
    <property type="entry name" value="Znf_RING"/>
</dbReference>
<keyword evidence="3" id="KW-0862">Zinc</keyword>
<dbReference type="PANTHER" id="PTHR25462:SF296">
    <property type="entry name" value="MEIOTIC P26, ISOFORM F"/>
    <property type="match status" value="1"/>
</dbReference>
<dbReference type="SUPFAM" id="SSF57850">
    <property type="entry name" value="RING/U-box"/>
    <property type="match status" value="1"/>
</dbReference>
<feature type="coiled-coil region" evidence="5">
    <location>
        <begin position="334"/>
        <end position="372"/>
    </location>
</feature>
<feature type="domain" description="RING-type" evidence="6">
    <location>
        <begin position="10"/>
        <end position="50"/>
    </location>
</feature>
<dbReference type="Pfam" id="PF13445">
    <property type="entry name" value="zf-RING_UBOX"/>
    <property type="match status" value="1"/>
</dbReference>
<dbReference type="InterPro" id="IPR047153">
    <property type="entry name" value="TRIM45/56/19-like"/>
</dbReference>
<dbReference type="Gene3D" id="3.30.40.10">
    <property type="entry name" value="Zinc/RING finger domain, C3HC4 (zinc finger)"/>
    <property type="match status" value="1"/>
</dbReference>
<evidence type="ECO:0000259" key="6">
    <source>
        <dbReference type="PROSITE" id="PS50089"/>
    </source>
</evidence>
<reference evidence="8" key="2">
    <citation type="journal article" date="2021" name="Genome Biol. Evol.">
        <title>Developing a high-quality reference genome for a parasitic bivalve with doubly uniparental inheritance (Bivalvia: Unionida).</title>
        <authorList>
            <person name="Smith C.H."/>
        </authorList>
    </citation>
    <scope>NUCLEOTIDE SEQUENCE</scope>
    <source>
        <strain evidence="8">CHS0354</strain>
        <tissue evidence="8">Mantle</tissue>
    </source>
</reference>
<keyword evidence="9" id="KW-1185">Reference proteome</keyword>
<keyword evidence="5" id="KW-0175">Coiled coil</keyword>
<name>A0AAE0VP78_9BIVA</name>
<keyword evidence="1" id="KW-0479">Metal-binding</keyword>
<evidence type="ECO:0000313" key="8">
    <source>
        <dbReference type="EMBL" id="KAK3584087.1"/>
    </source>
</evidence>
<dbReference type="Proteomes" id="UP001195483">
    <property type="component" value="Unassembled WGS sequence"/>
</dbReference>
<evidence type="ECO:0000256" key="1">
    <source>
        <dbReference type="ARBA" id="ARBA00022723"/>
    </source>
</evidence>
<dbReference type="Gene3D" id="3.30.160.60">
    <property type="entry name" value="Classic Zinc Finger"/>
    <property type="match status" value="1"/>
</dbReference>
<feature type="domain" description="B box-type" evidence="7">
    <location>
        <begin position="79"/>
        <end position="119"/>
    </location>
</feature>
<evidence type="ECO:0000256" key="3">
    <source>
        <dbReference type="ARBA" id="ARBA00022833"/>
    </source>
</evidence>
<protein>
    <submittedName>
        <fullName evidence="8">Uncharacterized protein</fullName>
    </submittedName>
</protein>
<reference evidence="8" key="3">
    <citation type="submission" date="2023-05" db="EMBL/GenBank/DDBJ databases">
        <authorList>
            <person name="Smith C.H."/>
        </authorList>
    </citation>
    <scope>NUCLEOTIDE SEQUENCE</scope>
    <source>
        <strain evidence="8">CHS0354</strain>
        <tissue evidence="8">Mantle</tissue>
    </source>
</reference>
<evidence type="ECO:0000256" key="2">
    <source>
        <dbReference type="ARBA" id="ARBA00022771"/>
    </source>
</evidence>
<dbReference type="SMART" id="SM00184">
    <property type="entry name" value="RING"/>
    <property type="match status" value="1"/>
</dbReference>
<dbReference type="AlphaFoldDB" id="A0AAE0VP78"/>